<proteinExistence type="predicted"/>
<accession>A0ABS0JRL9</accession>
<feature type="compositionally biased region" description="Pro residues" evidence="1">
    <location>
        <begin position="142"/>
        <end position="155"/>
    </location>
</feature>
<comment type="caution">
    <text evidence="3">The sequence shown here is derived from an EMBL/GenBank/DDBJ whole genome shotgun (WGS) entry which is preliminary data.</text>
</comment>
<feature type="transmembrane region" description="Helical" evidence="2">
    <location>
        <begin position="42"/>
        <end position="63"/>
    </location>
</feature>
<gene>
    <name evidence="3" type="ORF">IW248_005980</name>
</gene>
<feature type="compositionally biased region" description="Pro residues" evidence="1">
    <location>
        <begin position="68"/>
        <end position="89"/>
    </location>
</feature>
<feature type="compositionally biased region" description="Low complexity" evidence="1">
    <location>
        <begin position="110"/>
        <end position="124"/>
    </location>
</feature>
<dbReference type="RefSeq" id="WP_196929581.1">
    <property type="nucleotide sequence ID" value="NZ_JADOTX010000001.1"/>
</dbReference>
<keyword evidence="4" id="KW-1185">Reference proteome</keyword>
<evidence type="ECO:0000313" key="4">
    <source>
        <dbReference type="Proteomes" id="UP000614915"/>
    </source>
</evidence>
<keyword evidence="2" id="KW-1133">Transmembrane helix</keyword>
<protein>
    <submittedName>
        <fullName evidence="3">Uncharacterized protein</fullName>
    </submittedName>
</protein>
<sequence length="166" mass="16500">MTEPFEHLIRSTLTDLAEEAPIVHDQLSRAERRVRNRRRATVTAGAVGTLAAILIATPIALAATGSDEPPPAVPSPAGPAAVPSPPVPTPSARTAVPTIEPSPGGAKTDPLVTPGLPGVPGRPTAKPSPAGLPGAPGEPFVSPTPSPPLGPPGVPGLPTAVPSPSR</sequence>
<name>A0ABS0JRL9_9ACTN</name>
<evidence type="ECO:0000256" key="1">
    <source>
        <dbReference type="SAM" id="MobiDB-lite"/>
    </source>
</evidence>
<evidence type="ECO:0000256" key="2">
    <source>
        <dbReference type="SAM" id="Phobius"/>
    </source>
</evidence>
<keyword evidence="2" id="KW-0812">Transmembrane</keyword>
<reference evidence="3 4" key="1">
    <citation type="submission" date="2020-11" db="EMBL/GenBank/DDBJ databases">
        <title>Sequencing the genomes of 1000 actinobacteria strains.</title>
        <authorList>
            <person name="Klenk H.-P."/>
        </authorList>
    </citation>
    <scope>NUCLEOTIDE SEQUENCE [LARGE SCALE GENOMIC DNA]</scope>
    <source>
        <strain evidence="3 4">DSM 101692</strain>
    </source>
</reference>
<evidence type="ECO:0000313" key="3">
    <source>
        <dbReference type="EMBL" id="MBG6069693.1"/>
    </source>
</evidence>
<organism evidence="3 4">
    <name type="scientific">Micromonospora ureilytica</name>
    <dbReference type="NCBI Taxonomy" id="709868"/>
    <lineage>
        <taxon>Bacteria</taxon>
        <taxon>Bacillati</taxon>
        <taxon>Actinomycetota</taxon>
        <taxon>Actinomycetes</taxon>
        <taxon>Micromonosporales</taxon>
        <taxon>Micromonosporaceae</taxon>
        <taxon>Micromonospora</taxon>
    </lineage>
</organism>
<feature type="region of interest" description="Disordered" evidence="1">
    <location>
        <begin position="63"/>
        <end position="166"/>
    </location>
</feature>
<keyword evidence="2" id="KW-0472">Membrane</keyword>
<dbReference type="Proteomes" id="UP000614915">
    <property type="component" value="Unassembled WGS sequence"/>
</dbReference>
<dbReference type="EMBL" id="JADOTX010000001">
    <property type="protein sequence ID" value="MBG6069693.1"/>
    <property type="molecule type" value="Genomic_DNA"/>
</dbReference>